<gene>
    <name evidence="1" type="ORF">GCM10007914_31410</name>
</gene>
<reference evidence="1" key="2">
    <citation type="submission" date="2023-01" db="EMBL/GenBank/DDBJ databases">
        <title>Draft genome sequence of Pseudoalteromonas tetraodonis strain NBRC 103034.</title>
        <authorList>
            <person name="Sun Q."/>
            <person name="Mori K."/>
        </authorList>
    </citation>
    <scope>NUCLEOTIDE SEQUENCE</scope>
    <source>
        <strain evidence="1">NBRC 103034</strain>
    </source>
</reference>
<name>A0AA37S6Q8_9GAMM</name>
<dbReference type="EMBL" id="BSNE01000020">
    <property type="protein sequence ID" value="GLQ04260.1"/>
    <property type="molecule type" value="Genomic_DNA"/>
</dbReference>
<evidence type="ECO:0000313" key="1">
    <source>
        <dbReference type="EMBL" id="GLQ04260.1"/>
    </source>
</evidence>
<dbReference type="Proteomes" id="UP001161408">
    <property type="component" value="Unassembled WGS sequence"/>
</dbReference>
<proteinExistence type="predicted"/>
<comment type="caution">
    <text evidence="1">The sequence shown here is derived from an EMBL/GenBank/DDBJ whole genome shotgun (WGS) entry which is preliminary data.</text>
</comment>
<accession>A0AA37S6Q8</accession>
<sequence>MHSAIEIYEQYKNYRDVNPLYTMVQYAVFSSALYTNQLKHKKIQSVKLFRYLCRLVYIQLLILIKTDSLSEPKHYVLVGYIG</sequence>
<organism evidence="1 2">
    <name type="scientific">Pseudoalteromonas tetraodonis GFC</name>
    <dbReference type="NCBI Taxonomy" id="1315271"/>
    <lineage>
        <taxon>Bacteria</taxon>
        <taxon>Pseudomonadati</taxon>
        <taxon>Pseudomonadota</taxon>
        <taxon>Gammaproteobacteria</taxon>
        <taxon>Alteromonadales</taxon>
        <taxon>Pseudoalteromonadaceae</taxon>
        <taxon>Pseudoalteromonas</taxon>
    </lineage>
</organism>
<dbReference type="AlphaFoldDB" id="A0AA37S6Q8"/>
<keyword evidence="2" id="KW-1185">Reference proteome</keyword>
<evidence type="ECO:0000313" key="2">
    <source>
        <dbReference type="Proteomes" id="UP001161408"/>
    </source>
</evidence>
<protein>
    <submittedName>
        <fullName evidence="1">Uncharacterized protein</fullName>
    </submittedName>
</protein>
<reference evidence="1" key="1">
    <citation type="journal article" date="2014" name="Int. J. Syst. Evol. Microbiol.">
        <title>Complete genome sequence of Corynebacterium casei LMG S-19264T (=DSM 44701T), isolated from a smear-ripened cheese.</title>
        <authorList>
            <consortium name="US DOE Joint Genome Institute (JGI-PGF)"/>
            <person name="Walter F."/>
            <person name="Albersmeier A."/>
            <person name="Kalinowski J."/>
            <person name="Ruckert C."/>
        </authorList>
    </citation>
    <scope>NUCLEOTIDE SEQUENCE</scope>
    <source>
        <strain evidence="1">NBRC 103034</strain>
    </source>
</reference>